<evidence type="ECO:0000259" key="3">
    <source>
        <dbReference type="Pfam" id="PF02826"/>
    </source>
</evidence>
<dbReference type="SUPFAM" id="SSF52283">
    <property type="entry name" value="Formate/glycerate dehydrogenase catalytic domain-like"/>
    <property type="match status" value="1"/>
</dbReference>
<dbReference type="PANTHER" id="PTHR10996:SF178">
    <property type="entry name" value="2-HYDROXYACID DEHYDROGENASE YGL185C-RELATED"/>
    <property type="match status" value="1"/>
</dbReference>
<keyword evidence="5" id="KW-1185">Reference proteome</keyword>
<dbReference type="GO" id="GO:0016618">
    <property type="term" value="F:hydroxypyruvate reductase [NAD(P)H] activity"/>
    <property type="evidence" value="ECO:0007669"/>
    <property type="project" value="TreeGrafter"/>
</dbReference>
<dbReference type="GO" id="GO:0005829">
    <property type="term" value="C:cytosol"/>
    <property type="evidence" value="ECO:0007669"/>
    <property type="project" value="TreeGrafter"/>
</dbReference>
<keyword evidence="2" id="KW-0520">NAD</keyword>
<feature type="domain" description="D-isomer specific 2-hydroxyacid dehydrogenase NAD-binding" evidence="3">
    <location>
        <begin position="117"/>
        <end position="293"/>
    </location>
</feature>
<keyword evidence="1" id="KW-0560">Oxidoreductase</keyword>
<evidence type="ECO:0000313" key="4">
    <source>
        <dbReference type="EMBL" id="AWB49254.1"/>
    </source>
</evidence>
<sequence>MTDTRPLILSCPLPRSLPLIFAPDRLAELHARYRIVETVDEDIARLPDDVLAEARYIIGQPPLDAALLARLAGLRCIFNVESNLINNMPYDEVFRRGIHVVTTGAVFAQPVAEIGLGFALSLLRNIHGADADFRAGRELWGGDGNGEARLLTGAEVGIIGFGDLGRAVARVLTGFQPRLRVYDPWLPPSRLREAGAQPCGLAEVLAQSDVVFCTAAVTSENRAFLGEEAFADMRRGALFLLLSRADVVDFAALIAAVRSGHILAASDVFPEEPLPSDHPVRSVPGFLLSAHRAGALDIAFKRMGEMVLDDLALLDRDLPPMVCKRAERETVARFRSKPVSRN</sequence>
<dbReference type="PANTHER" id="PTHR10996">
    <property type="entry name" value="2-HYDROXYACID DEHYDROGENASE-RELATED"/>
    <property type="match status" value="1"/>
</dbReference>
<gene>
    <name evidence="4" type="ORF">HYN69_12715</name>
</gene>
<dbReference type="EMBL" id="CP028918">
    <property type="protein sequence ID" value="AWB49254.1"/>
    <property type="molecule type" value="Genomic_DNA"/>
</dbReference>
<accession>A0A2S0UN67</accession>
<dbReference type="KEGG" id="geh:HYN69_12715"/>
<name>A0A2S0UN67_9RHOB</name>
<organism evidence="4 5">
    <name type="scientific">Paragemmobacter aquarius</name>
    <dbReference type="NCBI Taxonomy" id="2169400"/>
    <lineage>
        <taxon>Bacteria</taxon>
        <taxon>Pseudomonadati</taxon>
        <taxon>Pseudomonadota</taxon>
        <taxon>Alphaproteobacteria</taxon>
        <taxon>Rhodobacterales</taxon>
        <taxon>Paracoccaceae</taxon>
        <taxon>Paragemmobacter</taxon>
    </lineage>
</organism>
<evidence type="ECO:0000256" key="2">
    <source>
        <dbReference type="ARBA" id="ARBA00023027"/>
    </source>
</evidence>
<dbReference type="Proteomes" id="UP000244496">
    <property type="component" value="Chromosome"/>
</dbReference>
<dbReference type="CDD" id="cd12167">
    <property type="entry name" value="2-Hacid_dh_8"/>
    <property type="match status" value="1"/>
</dbReference>
<evidence type="ECO:0000256" key="1">
    <source>
        <dbReference type="ARBA" id="ARBA00023002"/>
    </source>
</evidence>
<dbReference type="OrthoDB" id="7681356at2"/>
<dbReference type="AlphaFoldDB" id="A0A2S0UN67"/>
<dbReference type="InterPro" id="IPR050223">
    <property type="entry name" value="D-isomer_2-hydroxyacid_DH"/>
</dbReference>
<reference evidence="4 5" key="1">
    <citation type="submission" date="2018-04" db="EMBL/GenBank/DDBJ databases">
        <title>Genome sequencing of Gemmobacter.</title>
        <authorList>
            <person name="Yi H."/>
            <person name="Baek M.-G."/>
        </authorList>
    </citation>
    <scope>NUCLEOTIDE SEQUENCE [LARGE SCALE GENOMIC DNA]</scope>
    <source>
        <strain evidence="4 5">HYN0069</strain>
    </source>
</reference>
<dbReference type="InterPro" id="IPR036291">
    <property type="entry name" value="NAD(P)-bd_dom_sf"/>
</dbReference>
<dbReference type="GO" id="GO:0051287">
    <property type="term" value="F:NAD binding"/>
    <property type="evidence" value="ECO:0007669"/>
    <property type="project" value="InterPro"/>
</dbReference>
<protein>
    <submittedName>
        <fullName evidence="4">Hydroxyacid dehydrogenase</fullName>
    </submittedName>
</protein>
<dbReference type="GO" id="GO:0030267">
    <property type="term" value="F:glyoxylate reductase (NADPH) activity"/>
    <property type="evidence" value="ECO:0007669"/>
    <property type="project" value="TreeGrafter"/>
</dbReference>
<proteinExistence type="predicted"/>
<dbReference type="RefSeq" id="WP_108436071.1">
    <property type="nucleotide sequence ID" value="NZ_CP028918.1"/>
</dbReference>
<dbReference type="SUPFAM" id="SSF51735">
    <property type="entry name" value="NAD(P)-binding Rossmann-fold domains"/>
    <property type="match status" value="1"/>
</dbReference>
<dbReference type="Gene3D" id="3.40.50.720">
    <property type="entry name" value="NAD(P)-binding Rossmann-like Domain"/>
    <property type="match status" value="2"/>
</dbReference>
<dbReference type="Pfam" id="PF02826">
    <property type="entry name" value="2-Hacid_dh_C"/>
    <property type="match status" value="1"/>
</dbReference>
<evidence type="ECO:0000313" key="5">
    <source>
        <dbReference type="Proteomes" id="UP000244496"/>
    </source>
</evidence>
<dbReference type="InterPro" id="IPR006140">
    <property type="entry name" value="D-isomer_DH_NAD-bd"/>
</dbReference>